<organism evidence="13 14">
    <name type="scientific">Paenibacillus xylanivorans</name>
    <dbReference type="NCBI Taxonomy" id="1705561"/>
    <lineage>
        <taxon>Bacteria</taxon>
        <taxon>Bacillati</taxon>
        <taxon>Bacillota</taxon>
        <taxon>Bacilli</taxon>
        <taxon>Bacillales</taxon>
        <taxon>Paenibacillaceae</taxon>
        <taxon>Paenibacillus</taxon>
    </lineage>
</organism>
<dbReference type="SUPFAM" id="SSF52540">
    <property type="entry name" value="P-loop containing nucleoside triphosphate hydrolases"/>
    <property type="match status" value="1"/>
</dbReference>
<dbReference type="InterPro" id="IPR036187">
    <property type="entry name" value="DNA_mismatch_repair_MutS_sf"/>
</dbReference>
<dbReference type="SUPFAM" id="SSF53150">
    <property type="entry name" value="DNA repair protein MutS, domain II"/>
    <property type="match status" value="1"/>
</dbReference>
<dbReference type="GO" id="GO:0006298">
    <property type="term" value="P:mismatch repair"/>
    <property type="evidence" value="ECO:0007669"/>
    <property type="project" value="UniProtKB-UniRule"/>
</dbReference>
<dbReference type="SMART" id="SM00533">
    <property type="entry name" value="MUTSd"/>
    <property type="match status" value="1"/>
</dbReference>
<dbReference type="GO" id="GO:0005829">
    <property type="term" value="C:cytosol"/>
    <property type="evidence" value="ECO:0007669"/>
    <property type="project" value="TreeGrafter"/>
</dbReference>
<evidence type="ECO:0000259" key="12">
    <source>
        <dbReference type="PROSITE" id="PS00486"/>
    </source>
</evidence>
<evidence type="ECO:0000256" key="4">
    <source>
        <dbReference type="ARBA" id="ARBA00022763"/>
    </source>
</evidence>
<dbReference type="InterPro" id="IPR000432">
    <property type="entry name" value="DNA_mismatch_repair_MutS_C"/>
</dbReference>
<gene>
    <name evidence="9" type="primary">mutS</name>
    <name evidence="13" type="ORF">AMS66_11175</name>
</gene>
<dbReference type="SUPFAM" id="SSF55271">
    <property type="entry name" value="DNA repair protein MutS, domain I"/>
    <property type="match status" value="1"/>
</dbReference>
<dbReference type="HAMAP" id="MF_00096">
    <property type="entry name" value="MutS"/>
    <property type="match status" value="1"/>
</dbReference>
<dbReference type="Pfam" id="PF01624">
    <property type="entry name" value="MutS_I"/>
    <property type="match status" value="1"/>
</dbReference>
<dbReference type="InterPro" id="IPR007696">
    <property type="entry name" value="DNA_mismatch_repair_MutS_core"/>
</dbReference>
<keyword evidence="3 9" id="KW-0547">Nucleotide-binding</keyword>
<name>A0A0N0C4X1_9BACL</name>
<keyword evidence="5 9" id="KW-0067">ATP-binding</keyword>
<dbReference type="PANTHER" id="PTHR11361:SF34">
    <property type="entry name" value="DNA MISMATCH REPAIR PROTEIN MSH1, MITOCHONDRIAL"/>
    <property type="match status" value="1"/>
</dbReference>
<evidence type="ECO:0000313" key="14">
    <source>
        <dbReference type="Proteomes" id="UP000037688"/>
    </source>
</evidence>
<dbReference type="Proteomes" id="UP000037688">
    <property type="component" value="Unassembled WGS sequence"/>
</dbReference>
<dbReference type="Pfam" id="PF05192">
    <property type="entry name" value="MutS_III"/>
    <property type="match status" value="1"/>
</dbReference>
<dbReference type="FunFam" id="3.40.50.300:FF:000870">
    <property type="entry name" value="MutS protein homolog 4"/>
    <property type="match status" value="1"/>
</dbReference>
<dbReference type="GO" id="GO:0003684">
    <property type="term" value="F:damaged DNA binding"/>
    <property type="evidence" value="ECO:0007669"/>
    <property type="project" value="UniProtKB-UniRule"/>
</dbReference>
<dbReference type="InterPro" id="IPR007860">
    <property type="entry name" value="DNA_mmatch_repair_MutS_con_dom"/>
</dbReference>
<dbReference type="PATRIC" id="fig|1705561.3.peg.2104"/>
<evidence type="ECO:0000256" key="1">
    <source>
        <dbReference type="ARBA" id="ARBA00006271"/>
    </source>
</evidence>
<keyword evidence="6 9" id="KW-0238">DNA-binding</keyword>
<dbReference type="InterPro" id="IPR005748">
    <property type="entry name" value="DNA_mismatch_repair_MutS"/>
</dbReference>
<evidence type="ECO:0000256" key="6">
    <source>
        <dbReference type="ARBA" id="ARBA00023125"/>
    </source>
</evidence>
<dbReference type="InterPro" id="IPR017261">
    <property type="entry name" value="DNA_mismatch_repair_MutS/MSH"/>
</dbReference>
<dbReference type="InterPro" id="IPR027417">
    <property type="entry name" value="P-loop_NTPase"/>
</dbReference>
<dbReference type="OrthoDB" id="9802448at2"/>
<dbReference type="InterPro" id="IPR045076">
    <property type="entry name" value="MutS"/>
</dbReference>
<evidence type="ECO:0000256" key="8">
    <source>
        <dbReference type="ARBA" id="ARBA00024647"/>
    </source>
</evidence>
<evidence type="ECO:0000256" key="2">
    <source>
        <dbReference type="ARBA" id="ARBA00021982"/>
    </source>
</evidence>
<dbReference type="Pfam" id="PF05190">
    <property type="entry name" value="MutS_IV"/>
    <property type="match status" value="1"/>
</dbReference>
<evidence type="ECO:0000256" key="5">
    <source>
        <dbReference type="ARBA" id="ARBA00022840"/>
    </source>
</evidence>
<dbReference type="NCBIfam" id="NF003810">
    <property type="entry name" value="PRK05399.1"/>
    <property type="match status" value="1"/>
</dbReference>
<dbReference type="Gene3D" id="3.40.1170.10">
    <property type="entry name" value="DNA repair protein MutS, domain I"/>
    <property type="match status" value="1"/>
</dbReference>
<comment type="function">
    <text evidence="8 9">This protein is involved in the repair of mismatches in DNA. It is possible that it carries out the mismatch recognition step. This protein has a weak ATPase activity.</text>
</comment>
<dbReference type="GO" id="GO:0005524">
    <property type="term" value="F:ATP binding"/>
    <property type="evidence" value="ECO:0007669"/>
    <property type="project" value="UniProtKB-UniRule"/>
</dbReference>
<dbReference type="FunFam" id="3.40.1170.10:FF:000001">
    <property type="entry name" value="DNA mismatch repair protein MutS"/>
    <property type="match status" value="1"/>
</dbReference>
<feature type="domain" description="DNA mismatch repair proteins mutS family" evidence="12">
    <location>
        <begin position="685"/>
        <end position="701"/>
    </location>
</feature>
<comment type="similarity">
    <text evidence="1 9 10">Belongs to the DNA mismatch repair MutS family.</text>
</comment>
<dbReference type="Gene3D" id="3.40.50.300">
    <property type="entry name" value="P-loop containing nucleotide triphosphate hydrolases"/>
    <property type="match status" value="1"/>
</dbReference>
<dbReference type="InterPro" id="IPR007861">
    <property type="entry name" value="DNA_mismatch_repair_MutS_clamp"/>
</dbReference>
<dbReference type="GO" id="GO:0030983">
    <property type="term" value="F:mismatched DNA binding"/>
    <property type="evidence" value="ECO:0007669"/>
    <property type="project" value="InterPro"/>
</dbReference>
<dbReference type="PROSITE" id="PS00486">
    <property type="entry name" value="DNA_MISMATCH_REPAIR_2"/>
    <property type="match status" value="1"/>
</dbReference>
<proteinExistence type="inferred from homology"/>
<dbReference type="AlphaFoldDB" id="A0A0N0C4X1"/>
<keyword evidence="14" id="KW-1185">Reference proteome</keyword>
<dbReference type="Gene3D" id="3.30.420.110">
    <property type="entry name" value="MutS, connector domain"/>
    <property type="match status" value="1"/>
</dbReference>
<feature type="compositionally biased region" description="Basic and acidic residues" evidence="11">
    <location>
        <begin position="851"/>
        <end position="860"/>
    </location>
</feature>
<dbReference type="PIRSF" id="PIRSF037677">
    <property type="entry name" value="DNA_mis_repair_Msh6"/>
    <property type="match status" value="1"/>
</dbReference>
<dbReference type="SUPFAM" id="SSF48334">
    <property type="entry name" value="DNA repair protein MutS, domain III"/>
    <property type="match status" value="1"/>
</dbReference>
<keyword evidence="7 9" id="KW-0234">DNA repair</keyword>
<sequence>MAQYTPMIQQYLQVKAEAQDAFLFFRLGDFYELFFEDAVNASRELEITLTARAGGGEDKIPMCGVPYHSADNYIQRLIEKGYKVAICEQMEDPTVTKGMVRREIVRVITPGTVMEGKTLGDKSNNYMVCLTGNQNTLALAACDLSTGELYVTSVPYSQEWLKDEIGIYEPSELVGDAALLDTVATQASPIGRPVVYTPWTKSKEDLVRQQFGEAVWARLEPERQACIARLFSYLSETQKRSLGQLTQVSTYEPDHFMILDPFTRRNLELVETVRERSKKGSLLWLLDRTETSMGARMLRRWVDKPLLQKGKINERLEAVDTLYNQFILREDLRAELKDIYDLERLVGRIAFGNANGRDLNALKLSLDKIPGLRQYCADSPSTTLQHIAGVMDDCSDLRDAIGQAIVDEPPVSVRDGGLIREGYHERLDELREASVNGKQWIAELEAREREATGIRSLKIGYNKVFGYYIEITKSNLASLPEGRYERKQTLANAERYITPELKEKETLILEAQDKMVDIEYGLFAELRERLNQEIARLQKLAELVAEIDVYQSFAVISAERNFVRPTLTDGYDLVVEQGRHPVVEAVMRDGAFIANNTAMQKEEARILLITGPNMAGKSTYMRQVALISILAQIGCFVPAGQAEVPIMDRIFTRIGAADDLIGGQSTFMVEMADIQVMTDKATPRSLIIIDELGRGTSTSEGMAIAQSVIEYVHDIIGCKALVSTHFHELAHLEESLDKLANYSMAVQESGDKVNFLRKLIAGAASSSYGIYCARLAGLPDSIIERANGLLHGFEHAAAQVAVGSEYAGNDKQQIGVAVRGGAEFQAVDHSSLIRERESAAPVEFPVSTEDSAGKQQDKKQNGKQQSVSKHADVIQLSIFGDEEPSVTPKPEVVAVDKPAREFIRHMKDIDVMNMTPLQAMQILNDLKLKAQQLS</sequence>
<evidence type="ECO:0000313" key="13">
    <source>
        <dbReference type="EMBL" id="KOY16417.1"/>
    </source>
</evidence>
<dbReference type="FunFam" id="1.10.1420.10:FF:000007">
    <property type="entry name" value="DNA mismatch repair protein MutS"/>
    <property type="match status" value="1"/>
</dbReference>
<dbReference type="GO" id="GO:0140664">
    <property type="term" value="F:ATP-dependent DNA damage sensor activity"/>
    <property type="evidence" value="ECO:0007669"/>
    <property type="project" value="InterPro"/>
</dbReference>
<accession>A0A0N0C4X1</accession>
<reference evidence="13 14" key="1">
    <citation type="submission" date="2015-08" db="EMBL/GenBank/DDBJ databases">
        <title>Draft genome sequence of cellulolytic and xylanolytic Paenibacillus sp. A59, isolated from a decaying forest soil from Patagonia, Argentina.</title>
        <authorList>
            <person name="Ghio S."/>
            <person name="Caceres A.M."/>
            <person name="Talia P."/>
            <person name="Grasso D."/>
            <person name="Campos E."/>
        </authorList>
    </citation>
    <scope>NUCLEOTIDE SEQUENCE [LARGE SCALE GENOMIC DNA]</scope>
    <source>
        <strain evidence="13 14">A59</strain>
    </source>
</reference>
<dbReference type="InterPro" id="IPR036678">
    <property type="entry name" value="MutS_con_dom_sf"/>
</dbReference>
<dbReference type="PANTHER" id="PTHR11361">
    <property type="entry name" value="DNA MISMATCH REPAIR PROTEIN MUTS FAMILY MEMBER"/>
    <property type="match status" value="1"/>
</dbReference>
<dbReference type="Gene3D" id="1.10.1420.10">
    <property type="match status" value="2"/>
</dbReference>
<protein>
    <recommendedName>
        <fullName evidence="2 9">DNA mismatch repair protein MutS</fullName>
    </recommendedName>
</protein>
<feature type="region of interest" description="Disordered" evidence="11">
    <location>
        <begin position="835"/>
        <end position="869"/>
    </location>
</feature>
<dbReference type="InterPro" id="IPR016151">
    <property type="entry name" value="DNA_mismatch_repair_MutS_N"/>
</dbReference>
<keyword evidence="4 9" id="KW-0227">DNA damage</keyword>
<feature type="binding site" evidence="9">
    <location>
        <begin position="611"/>
        <end position="618"/>
    </location>
    <ligand>
        <name>ATP</name>
        <dbReference type="ChEBI" id="CHEBI:30616"/>
    </ligand>
</feature>
<comment type="caution">
    <text evidence="13">The sequence shown here is derived from an EMBL/GenBank/DDBJ whole genome shotgun (WGS) entry which is preliminary data.</text>
</comment>
<evidence type="ECO:0000256" key="3">
    <source>
        <dbReference type="ARBA" id="ARBA00022741"/>
    </source>
</evidence>
<evidence type="ECO:0000256" key="7">
    <source>
        <dbReference type="ARBA" id="ARBA00023204"/>
    </source>
</evidence>
<evidence type="ECO:0000256" key="9">
    <source>
        <dbReference type="HAMAP-Rule" id="MF_00096"/>
    </source>
</evidence>
<evidence type="ECO:0000256" key="11">
    <source>
        <dbReference type="SAM" id="MobiDB-lite"/>
    </source>
</evidence>
<dbReference type="InterPro" id="IPR007695">
    <property type="entry name" value="DNA_mismatch_repair_MutS-lik_N"/>
</dbReference>
<dbReference type="NCBIfam" id="TIGR01070">
    <property type="entry name" value="mutS1"/>
    <property type="match status" value="1"/>
</dbReference>
<evidence type="ECO:0000256" key="10">
    <source>
        <dbReference type="RuleBase" id="RU003756"/>
    </source>
</evidence>
<dbReference type="SMART" id="SM00534">
    <property type="entry name" value="MUTSac"/>
    <property type="match status" value="1"/>
</dbReference>
<dbReference type="EMBL" id="LITU01000053">
    <property type="protein sequence ID" value="KOY16417.1"/>
    <property type="molecule type" value="Genomic_DNA"/>
</dbReference>
<dbReference type="Pfam" id="PF05188">
    <property type="entry name" value="MutS_II"/>
    <property type="match status" value="1"/>
</dbReference>
<dbReference type="Pfam" id="PF00488">
    <property type="entry name" value="MutS_V"/>
    <property type="match status" value="1"/>
</dbReference>
<dbReference type="RefSeq" id="WP_053780859.1">
    <property type="nucleotide sequence ID" value="NZ_LITU01000053.1"/>
</dbReference>